<accession>L1ISR3</accession>
<dbReference type="KEGG" id="gtt:GUITHDRAFT_165093"/>
<evidence type="ECO:0000313" key="4">
    <source>
        <dbReference type="Proteomes" id="UP000011087"/>
    </source>
</evidence>
<dbReference type="RefSeq" id="XP_005825850.1">
    <property type="nucleotide sequence ID" value="XM_005825793.1"/>
</dbReference>
<dbReference type="Proteomes" id="UP000011087">
    <property type="component" value="Unassembled WGS sequence"/>
</dbReference>
<evidence type="ECO:0000313" key="3">
    <source>
        <dbReference type="EnsemblProtists" id="EKX38870"/>
    </source>
</evidence>
<reference evidence="3" key="3">
    <citation type="submission" date="2015-06" db="UniProtKB">
        <authorList>
            <consortium name="EnsemblProtists"/>
        </authorList>
    </citation>
    <scope>IDENTIFICATION</scope>
</reference>
<proteinExistence type="predicted"/>
<dbReference type="EnsemblProtists" id="EKX38870">
    <property type="protein sequence ID" value="EKX38870"/>
    <property type="gene ID" value="GUITHDRAFT_165093"/>
</dbReference>
<keyword evidence="4" id="KW-1185">Reference proteome</keyword>
<name>L1ISR3_GUITC</name>
<evidence type="ECO:0000256" key="1">
    <source>
        <dbReference type="SAM" id="SignalP"/>
    </source>
</evidence>
<feature type="signal peptide" evidence="1">
    <location>
        <begin position="1"/>
        <end position="25"/>
    </location>
</feature>
<protein>
    <submittedName>
        <fullName evidence="2 3">Uncharacterized protein</fullName>
    </submittedName>
</protein>
<dbReference type="EMBL" id="JH993044">
    <property type="protein sequence ID" value="EKX38870.1"/>
    <property type="molecule type" value="Genomic_DNA"/>
</dbReference>
<keyword evidence="1" id="KW-0732">Signal</keyword>
<dbReference type="PaxDb" id="55529-EKX38870"/>
<sequence length="324" mass="34650">MDAHCGIAQTSFLFLLLSVFPSCVPQQVYKTCLKQSDCTDPSFPICKIFWSNAGVSSIQNSLQQYDAKGVVSSALATANARFLSTSDAYNVQLLSQAYEGLKIRSICKPIDTSTRGTCSALSYLQSDHITSVAQGGPSGRNAIVLDSHGYLSRSESNRFCGAVSSYAGQYLGCVGDLCNSINSLTNPLQGTAAVCRKIINSTRFTAFMPSNSLCATSITGLTSNGCSQLDQQCGAVGYSSCGSNGVAQICMNGKWVKFVPSTGYDWSYANIHNNVYSQTLISISCFCALSFIFMCLKSGVRMVRPSGKVSSNVESLQEAWNLST</sequence>
<gene>
    <name evidence="2" type="ORF">GUITHDRAFT_165093</name>
</gene>
<feature type="chain" id="PRO_5008770397" evidence="1">
    <location>
        <begin position="26"/>
        <end position="324"/>
    </location>
</feature>
<organism evidence="2">
    <name type="scientific">Guillardia theta (strain CCMP2712)</name>
    <name type="common">Cryptophyte</name>
    <dbReference type="NCBI Taxonomy" id="905079"/>
    <lineage>
        <taxon>Eukaryota</taxon>
        <taxon>Cryptophyceae</taxon>
        <taxon>Pyrenomonadales</taxon>
        <taxon>Geminigeraceae</taxon>
        <taxon>Guillardia</taxon>
    </lineage>
</organism>
<dbReference type="HOGENOM" id="CLU_805233_0_0_1"/>
<evidence type="ECO:0000313" key="2">
    <source>
        <dbReference type="EMBL" id="EKX38870.1"/>
    </source>
</evidence>
<dbReference type="AlphaFoldDB" id="L1ISR3"/>
<reference evidence="2 4" key="1">
    <citation type="journal article" date="2012" name="Nature">
        <title>Algal genomes reveal evolutionary mosaicism and the fate of nucleomorphs.</title>
        <authorList>
            <consortium name="DOE Joint Genome Institute"/>
            <person name="Curtis B.A."/>
            <person name="Tanifuji G."/>
            <person name="Burki F."/>
            <person name="Gruber A."/>
            <person name="Irimia M."/>
            <person name="Maruyama S."/>
            <person name="Arias M.C."/>
            <person name="Ball S.G."/>
            <person name="Gile G.H."/>
            <person name="Hirakawa Y."/>
            <person name="Hopkins J.F."/>
            <person name="Kuo A."/>
            <person name="Rensing S.A."/>
            <person name="Schmutz J."/>
            <person name="Symeonidi A."/>
            <person name="Elias M."/>
            <person name="Eveleigh R.J."/>
            <person name="Herman E.K."/>
            <person name="Klute M.J."/>
            <person name="Nakayama T."/>
            <person name="Obornik M."/>
            <person name="Reyes-Prieto A."/>
            <person name="Armbrust E.V."/>
            <person name="Aves S.J."/>
            <person name="Beiko R.G."/>
            <person name="Coutinho P."/>
            <person name="Dacks J.B."/>
            <person name="Durnford D.G."/>
            <person name="Fast N.M."/>
            <person name="Green B.R."/>
            <person name="Grisdale C.J."/>
            <person name="Hempel F."/>
            <person name="Henrissat B."/>
            <person name="Hoppner M.P."/>
            <person name="Ishida K."/>
            <person name="Kim E."/>
            <person name="Koreny L."/>
            <person name="Kroth P.G."/>
            <person name="Liu Y."/>
            <person name="Malik S.B."/>
            <person name="Maier U.G."/>
            <person name="McRose D."/>
            <person name="Mock T."/>
            <person name="Neilson J.A."/>
            <person name="Onodera N.T."/>
            <person name="Poole A.M."/>
            <person name="Pritham E.J."/>
            <person name="Richards T.A."/>
            <person name="Rocap G."/>
            <person name="Roy S.W."/>
            <person name="Sarai C."/>
            <person name="Schaack S."/>
            <person name="Shirato S."/>
            <person name="Slamovits C.H."/>
            <person name="Spencer D.F."/>
            <person name="Suzuki S."/>
            <person name="Worden A.Z."/>
            <person name="Zauner S."/>
            <person name="Barry K."/>
            <person name="Bell C."/>
            <person name="Bharti A.K."/>
            <person name="Crow J.A."/>
            <person name="Grimwood J."/>
            <person name="Kramer R."/>
            <person name="Lindquist E."/>
            <person name="Lucas S."/>
            <person name="Salamov A."/>
            <person name="McFadden G.I."/>
            <person name="Lane C.E."/>
            <person name="Keeling P.J."/>
            <person name="Gray M.W."/>
            <person name="Grigoriev I.V."/>
            <person name="Archibald J.M."/>
        </authorList>
    </citation>
    <scope>NUCLEOTIDE SEQUENCE</scope>
    <source>
        <strain evidence="2 4">CCMP2712</strain>
    </source>
</reference>
<dbReference type="GeneID" id="17295654"/>
<reference evidence="4" key="2">
    <citation type="submission" date="2012-11" db="EMBL/GenBank/DDBJ databases">
        <authorList>
            <person name="Kuo A."/>
            <person name="Curtis B.A."/>
            <person name="Tanifuji G."/>
            <person name="Burki F."/>
            <person name="Gruber A."/>
            <person name="Irimia M."/>
            <person name="Maruyama S."/>
            <person name="Arias M.C."/>
            <person name="Ball S.G."/>
            <person name="Gile G.H."/>
            <person name="Hirakawa Y."/>
            <person name="Hopkins J.F."/>
            <person name="Rensing S.A."/>
            <person name="Schmutz J."/>
            <person name="Symeonidi A."/>
            <person name="Elias M."/>
            <person name="Eveleigh R.J."/>
            <person name="Herman E.K."/>
            <person name="Klute M.J."/>
            <person name="Nakayama T."/>
            <person name="Obornik M."/>
            <person name="Reyes-Prieto A."/>
            <person name="Armbrust E.V."/>
            <person name="Aves S.J."/>
            <person name="Beiko R.G."/>
            <person name="Coutinho P."/>
            <person name="Dacks J.B."/>
            <person name="Durnford D.G."/>
            <person name="Fast N.M."/>
            <person name="Green B.R."/>
            <person name="Grisdale C."/>
            <person name="Hempe F."/>
            <person name="Henrissat B."/>
            <person name="Hoppner M.P."/>
            <person name="Ishida K.-I."/>
            <person name="Kim E."/>
            <person name="Koreny L."/>
            <person name="Kroth P.G."/>
            <person name="Liu Y."/>
            <person name="Malik S.-B."/>
            <person name="Maier U.G."/>
            <person name="McRose D."/>
            <person name="Mock T."/>
            <person name="Neilson J.A."/>
            <person name="Onodera N.T."/>
            <person name="Poole A.M."/>
            <person name="Pritham E.J."/>
            <person name="Richards T.A."/>
            <person name="Rocap G."/>
            <person name="Roy S.W."/>
            <person name="Sarai C."/>
            <person name="Schaack S."/>
            <person name="Shirato S."/>
            <person name="Slamovits C.H."/>
            <person name="Spencer D.F."/>
            <person name="Suzuki S."/>
            <person name="Worden A.Z."/>
            <person name="Zauner S."/>
            <person name="Barry K."/>
            <person name="Bell C."/>
            <person name="Bharti A.K."/>
            <person name="Crow J.A."/>
            <person name="Grimwood J."/>
            <person name="Kramer R."/>
            <person name="Lindquist E."/>
            <person name="Lucas S."/>
            <person name="Salamov A."/>
            <person name="McFadden G.I."/>
            <person name="Lane C.E."/>
            <person name="Keeling P.J."/>
            <person name="Gray M.W."/>
            <person name="Grigoriev I.V."/>
            <person name="Archibald J.M."/>
        </authorList>
    </citation>
    <scope>NUCLEOTIDE SEQUENCE</scope>
    <source>
        <strain evidence="4">CCMP2712</strain>
    </source>
</reference>